<protein>
    <recommendedName>
        <fullName evidence="4">Gp106</fullName>
    </recommendedName>
</protein>
<keyword evidence="1" id="KW-0175">Coiled coil</keyword>
<organism evidence="2 3">
    <name type="scientific">Synechococcus phage S-SM1</name>
    <dbReference type="NCBI Taxonomy" id="444859"/>
    <lineage>
        <taxon>Viruses</taxon>
        <taxon>Duplodnaviria</taxon>
        <taxon>Heunggongvirae</taxon>
        <taxon>Uroviricota</taxon>
        <taxon>Caudoviricetes</taxon>
        <taxon>Pantevenvirales</taxon>
        <taxon>Kyanoviridae</taxon>
        <taxon>Thetisvirus</taxon>
        <taxon>Thetisvirus ssm1</taxon>
    </lineage>
</organism>
<gene>
    <name evidence="2" type="ORF">SSM1_107</name>
</gene>
<dbReference type="OrthoDB" id="25834at10239"/>
<evidence type="ECO:0000313" key="3">
    <source>
        <dbReference type="Proteomes" id="UP000006523"/>
    </source>
</evidence>
<accession>E3SIB4</accession>
<name>E3SIB4_9CAUD</name>
<dbReference type="Proteomes" id="UP000006523">
    <property type="component" value="Segment"/>
</dbReference>
<keyword evidence="3" id="KW-1185">Reference proteome</keyword>
<reference evidence="2 3" key="1">
    <citation type="journal article" date="2010" name="Environ. Microbiol.">
        <title>Genomic analysis of oceanic cyanobacterial myoviruses compared with T4-like myoviruses from diverse hosts and environments.</title>
        <authorList>
            <person name="Sullivan M.B."/>
            <person name="Huang K.H."/>
            <person name="Ignacio-Espinoza J.C."/>
            <person name="Berlin A.M."/>
            <person name="Kelly L."/>
            <person name="Weigele P.R."/>
            <person name="DeFrancesco A.S."/>
            <person name="Kern S.E."/>
            <person name="Thompson L.R."/>
            <person name="Young S."/>
            <person name="Yandava C."/>
            <person name="Fu R."/>
            <person name="Krastins B."/>
            <person name="Chase M."/>
            <person name="Sarracino D."/>
            <person name="Osburne M.S."/>
            <person name="Henn M.R."/>
            <person name="Chisholm S.W."/>
        </authorList>
    </citation>
    <scope>NUCLEOTIDE SEQUENCE [LARGE SCALE GENOMIC DNA]</scope>
    <source>
        <strain evidence="2">6501-1</strain>
    </source>
</reference>
<evidence type="ECO:0000256" key="1">
    <source>
        <dbReference type="SAM" id="Coils"/>
    </source>
</evidence>
<dbReference type="RefSeq" id="YP_004322998.1">
    <property type="nucleotide sequence ID" value="NC_015282.1"/>
</dbReference>
<sequence>MSKLPIKDYDGWFKDQSSGAIECADSNKYNAYMKKYRAGLEKEQRMETLQNEVSELKSEMGDIKSLLLTLVQNSEKHHDD</sequence>
<dbReference type="GeneID" id="10327521"/>
<feature type="coiled-coil region" evidence="1">
    <location>
        <begin position="39"/>
        <end position="66"/>
    </location>
</feature>
<evidence type="ECO:0000313" key="2">
    <source>
        <dbReference type="EMBL" id="ADO97243.1"/>
    </source>
</evidence>
<dbReference type="EMBL" id="GU071094">
    <property type="protein sequence ID" value="ADO97243.1"/>
    <property type="molecule type" value="Genomic_DNA"/>
</dbReference>
<evidence type="ECO:0008006" key="4">
    <source>
        <dbReference type="Google" id="ProtNLM"/>
    </source>
</evidence>
<proteinExistence type="predicted"/>
<dbReference type="KEGG" id="vg:10327521"/>